<feature type="domain" description="Homeobox" evidence="11">
    <location>
        <begin position="154"/>
        <end position="214"/>
    </location>
</feature>
<feature type="region of interest" description="Disordered" evidence="10">
    <location>
        <begin position="18"/>
        <end position="50"/>
    </location>
</feature>
<dbReference type="InterPro" id="IPR017970">
    <property type="entry name" value="Homeobox_CS"/>
</dbReference>
<feature type="compositionally biased region" description="Basic and acidic residues" evidence="10">
    <location>
        <begin position="108"/>
        <end position="141"/>
    </location>
</feature>
<keyword evidence="6 8" id="KW-0371">Homeobox</keyword>
<dbReference type="STRING" id="307972.A0A2G8KR75"/>
<dbReference type="SUPFAM" id="SSF46689">
    <property type="entry name" value="Homeodomain-like"/>
    <property type="match status" value="1"/>
</dbReference>
<proteinExistence type="inferred from homology"/>
<dbReference type="CDD" id="cd00086">
    <property type="entry name" value="homeodomain"/>
    <property type="match status" value="1"/>
</dbReference>
<dbReference type="PROSITE" id="PS00027">
    <property type="entry name" value="HOMEOBOX_1"/>
    <property type="match status" value="1"/>
</dbReference>
<protein>
    <submittedName>
        <fullName evidence="12">Putative homeobox protein Hox-A3</fullName>
    </submittedName>
</protein>
<dbReference type="OrthoDB" id="6159439at2759"/>
<reference evidence="12 13" key="1">
    <citation type="journal article" date="2017" name="PLoS Biol.">
        <title>The sea cucumber genome provides insights into morphological evolution and visceral regeneration.</title>
        <authorList>
            <person name="Zhang X."/>
            <person name="Sun L."/>
            <person name="Yuan J."/>
            <person name="Sun Y."/>
            <person name="Gao Y."/>
            <person name="Zhang L."/>
            <person name="Li S."/>
            <person name="Dai H."/>
            <person name="Hamel J.F."/>
            <person name="Liu C."/>
            <person name="Yu Y."/>
            <person name="Liu S."/>
            <person name="Lin W."/>
            <person name="Guo K."/>
            <person name="Jin S."/>
            <person name="Xu P."/>
            <person name="Storey K.B."/>
            <person name="Huan P."/>
            <person name="Zhang T."/>
            <person name="Zhou Y."/>
            <person name="Zhang J."/>
            <person name="Lin C."/>
            <person name="Li X."/>
            <person name="Xing L."/>
            <person name="Huo D."/>
            <person name="Sun M."/>
            <person name="Wang L."/>
            <person name="Mercier A."/>
            <person name="Li F."/>
            <person name="Yang H."/>
            <person name="Xiang J."/>
        </authorList>
    </citation>
    <scope>NUCLEOTIDE SEQUENCE [LARGE SCALE GENOMIC DNA]</scope>
    <source>
        <strain evidence="12">Shaxun</strain>
        <tissue evidence="12">Muscle</tissue>
    </source>
</reference>
<comment type="caution">
    <text evidence="12">The sequence shown here is derived from an EMBL/GenBank/DDBJ whole genome shotgun (WGS) entry which is preliminary data.</text>
</comment>
<evidence type="ECO:0000256" key="5">
    <source>
        <dbReference type="ARBA" id="ARBA00023125"/>
    </source>
</evidence>
<comment type="similarity">
    <text evidence="3">Belongs to the Antp homeobox family.</text>
</comment>
<dbReference type="GO" id="GO:0000981">
    <property type="term" value="F:DNA-binding transcription factor activity, RNA polymerase II-specific"/>
    <property type="evidence" value="ECO:0007669"/>
    <property type="project" value="InterPro"/>
</dbReference>
<feature type="DNA-binding region" description="Homeobox" evidence="8">
    <location>
        <begin position="156"/>
        <end position="215"/>
    </location>
</feature>
<sequence length="290" mass="33175">MEGFSDQTNLLTSSCHYERRKISSSSDGPTSIYGEDTGRPSSISVAPGRGNPMVFGGDGNFSLGFNAGISDNNVGNGRRNDIFQHYSPTVTRDVEDGVESGNLYSWMRETRKPPERTSLKNSKRDDKLSDQTDTQADAKEKTCPEKKFNNVRGLSAKRNRTAFSSIQLVELEKEFLFNRYLHRSRRLEMASNLNLSERQIKIWFQNRRMKLKREVKESKRLTEQRVAPQYTGIPGPYRNNDYLFGFQGAESGMVESHEDFYSMYYNAYSRLPYTHEYAVDTSQSVALTQL</sequence>
<comment type="subcellular location">
    <subcellularLocation>
        <location evidence="2 8 9">Nucleus</location>
    </subcellularLocation>
</comment>
<keyword evidence="7 8" id="KW-0539">Nucleus</keyword>
<evidence type="ECO:0000313" key="13">
    <source>
        <dbReference type="Proteomes" id="UP000230750"/>
    </source>
</evidence>
<organism evidence="12 13">
    <name type="scientific">Stichopus japonicus</name>
    <name type="common">Sea cucumber</name>
    <dbReference type="NCBI Taxonomy" id="307972"/>
    <lineage>
        <taxon>Eukaryota</taxon>
        <taxon>Metazoa</taxon>
        <taxon>Echinodermata</taxon>
        <taxon>Eleutherozoa</taxon>
        <taxon>Echinozoa</taxon>
        <taxon>Holothuroidea</taxon>
        <taxon>Aspidochirotacea</taxon>
        <taxon>Aspidochirotida</taxon>
        <taxon>Stichopodidae</taxon>
        <taxon>Apostichopus</taxon>
    </lineage>
</organism>
<comment type="function">
    <text evidence="1">Sequence-specific transcription factor which is part of a developmental regulatory system that provides cells with specific positional identities on the anterior-posterior axis.</text>
</comment>
<evidence type="ECO:0000256" key="7">
    <source>
        <dbReference type="ARBA" id="ARBA00023242"/>
    </source>
</evidence>
<keyword evidence="4" id="KW-0217">Developmental protein</keyword>
<feature type="region of interest" description="Disordered" evidence="10">
    <location>
        <begin position="105"/>
        <end position="141"/>
    </location>
</feature>
<evidence type="ECO:0000256" key="6">
    <source>
        <dbReference type="ARBA" id="ARBA00023155"/>
    </source>
</evidence>
<dbReference type="Pfam" id="PF00046">
    <property type="entry name" value="Homeodomain"/>
    <property type="match status" value="1"/>
</dbReference>
<gene>
    <name evidence="12" type="ORF">BSL78_12705</name>
</gene>
<dbReference type="GO" id="GO:0000978">
    <property type="term" value="F:RNA polymerase II cis-regulatory region sequence-specific DNA binding"/>
    <property type="evidence" value="ECO:0007669"/>
    <property type="project" value="TreeGrafter"/>
</dbReference>
<dbReference type="Proteomes" id="UP000230750">
    <property type="component" value="Unassembled WGS sequence"/>
</dbReference>
<dbReference type="PRINTS" id="PR00024">
    <property type="entry name" value="HOMEOBOX"/>
</dbReference>
<evidence type="ECO:0000313" key="12">
    <source>
        <dbReference type="EMBL" id="PIK50465.1"/>
    </source>
</evidence>
<dbReference type="SMART" id="SM00389">
    <property type="entry name" value="HOX"/>
    <property type="match status" value="1"/>
</dbReference>
<evidence type="ECO:0000256" key="10">
    <source>
        <dbReference type="SAM" id="MobiDB-lite"/>
    </source>
</evidence>
<evidence type="ECO:0000256" key="9">
    <source>
        <dbReference type="RuleBase" id="RU000682"/>
    </source>
</evidence>
<dbReference type="InterPro" id="IPR020479">
    <property type="entry name" value="HD_metazoa"/>
</dbReference>
<dbReference type="EMBL" id="MRZV01000419">
    <property type="protein sequence ID" value="PIK50465.1"/>
    <property type="molecule type" value="Genomic_DNA"/>
</dbReference>
<keyword evidence="13" id="KW-1185">Reference proteome</keyword>
<dbReference type="GO" id="GO:0009952">
    <property type="term" value="P:anterior/posterior pattern specification"/>
    <property type="evidence" value="ECO:0007669"/>
    <property type="project" value="TreeGrafter"/>
</dbReference>
<evidence type="ECO:0000259" key="11">
    <source>
        <dbReference type="PROSITE" id="PS50071"/>
    </source>
</evidence>
<dbReference type="AlphaFoldDB" id="A0A2G8KR75"/>
<evidence type="ECO:0000256" key="2">
    <source>
        <dbReference type="ARBA" id="ARBA00004123"/>
    </source>
</evidence>
<evidence type="ECO:0000256" key="4">
    <source>
        <dbReference type="ARBA" id="ARBA00022473"/>
    </source>
</evidence>
<keyword evidence="5 8" id="KW-0238">DNA-binding</keyword>
<evidence type="ECO:0000256" key="3">
    <source>
        <dbReference type="ARBA" id="ARBA00009107"/>
    </source>
</evidence>
<evidence type="ECO:0000256" key="8">
    <source>
        <dbReference type="PROSITE-ProRule" id="PRU00108"/>
    </source>
</evidence>
<dbReference type="PANTHER" id="PTHR45664">
    <property type="entry name" value="PROTEIN ZERKNUELLT 1-RELATED"/>
    <property type="match status" value="1"/>
</dbReference>
<evidence type="ECO:0000256" key="1">
    <source>
        <dbReference type="ARBA" id="ARBA00003263"/>
    </source>
</evidence>
<dbReference type="PROSITE" id="PS50071">
    <property type="entry name" value="HOMEOBOX_2"/>
    <property type="match status" value="1"/>
</dbReference>
<dbReference type="InterPro" id="IPR009057">
    <property type="entry name" value="Homeodomain-like_sf"/>
</dbReference>
<dbReference type="Gene3D" id="1.10.10.60">
    <property type="entry name" value="Homeodomain-like"/>
    <property type="match status" value="1"/>
</dbReference>
<dbReference type="GO" id="GO:0005634">
    <property type="term" value="C:nucleus"/>
    <property type="evidence" value="ECO:0007669"/>
    <property type="project" value="UniProtKB-SubCell"/>
</dbReference>
<accession>A0A2G8KR75</accession>
<dbReference type="PANTHER" id="PTHR45664:SF11">
    <property type="entry name" value="HOMEOBOX PROTEIN HOX-B3"/>
    <property type="match status" value="1"/>
</dbReference>
<name>A0A2G8KR75_STIJA</name>
<dbReference type="InterPro" id="IPR001356">
    <property type="entry name" value="HD"/>
</dbReference>